<accession>A0A5M8Q3K8</accession>
<proteinExistence type="predicted"/>
<evidence type="ECO:0000313" key="3">
    <source>
        <dbReference type="Proteomes" id="UP000324767"/>
    </source>
</evidence>
<protein>
    <submittedName>
        <fullName evidence="2">Uncharacterized protein</fullName>
    </submittedName>
</protein>
<reference evidence="2 3" key="1">
    <citation type="submission" date="2019-09" db="EMBL/GenBank/DDBJ databases">
        <title>The hologenome of the rock-dwelling lichen Lasallia pustulata.</title>
        <authorList>
            <person name="Greshake Tzovaras B."/>
            <person name="Segers F."/>
            <person name="Bicker A."/>
            <person name="Dal Grande F."/>
            <person name="Otte J."/>
            <person name="Hankeln T."/>
            <person name="Schmitt I."/>
            <person name="Ebersberger I."/>
        </authorList>
    </citation>
    <scope>NUCLEOTIDE SEQUENCE [LARGE SCALE GENOMIC DNA]</scope>
    <source>
        <strain evidence="2">A1-1</strain>
    </source>
</reference>
<feature type="region of interest" description="Disordered" evidence="1">
    <location>
        <begin position="32"/>
        <end position="53"/>
    </location>
</feature>
<name>A0A5M8Q3K8_9LECA</name>
<sequence>MYLFTLAMKQATILVPFVVFLSVTALPPDLRRRADPNDPCLNETPTLDGPTSDKSAGIGVEFEASAVVFSKPGCSPADTNQAKGLQVGDRKGENWQLTADTTSEIAGLLNAEYILNGKTIKVGTGAASAAAAAVSSDIIAWSPYSGMPNNQWNIEGNNCNPWAISNPGTGNSAGDIGWSTQVTAPLPFEAINDLFAAALVTPVTSPLLPSIRPSNNIVSVTPKFFQSSPNGISPDSVKADVLGFFSLVISYAKKATPTSPPNYMEKSPKFTISIMPRTEFVTLYAQVKSTLPGTGTLYNLVKILACYKNDEDEDVELDPQFCGGTVAAPEPNSYMDGIGWCLKNTDTNDQDCITVEDWMTSIASGSSPDKLTKLDGLIDGQIGGLGTALENIIDSTRAVPLFEFRNLAGVEAGKMQDAVSKAEQAVITYFNKYKTLPQRKMAKRQNDVYGCPITSPPSSTTPTPTPSCTLQNEDPDQGIAGRGCICGSTTLPLLTVPSSTDPAQSCAYTAIPTTNGTNPVSILSSTYTSACQACTLVGGIADTPMCTTIAGCATSTPTPAPASTSPPPTCSVGFYGTDTSCGGKCNGANAKCECIEAGYESFNEACTCTC</sequence>
<comment type="caution">
    <text evidence="2">The sequence shown here is derived from an EMBL/GenBank/DDBJ whole genome shotgun (WGS) entry which is preliminary data.</text>
</comment>
<dbReference type="OrthoDB" id="1896086at2759"/>
<gene>
    <name evidence="2" type="ORF">FRX48_00491</name>
</gene>
<dbReference type="AlphaFoldDB" id="A0A5M8Q3K8"/>
<evidence type="ECO:0000256" key="1">
    <source>
        <dbReference type="SAM" id="MobiDB-lite"/>
    </source>
</evidence>
<dbReference type="EMBL" id="VXIT01000001">
    <property type="protein sequence ID" value="KAA6415773.1"/>
    <property type="molecule type" value="Genomic_DNA"/>
</dbReference>
<organism evidence="2 3">
    <name type="scientific">Lasallia pustulata</name>
    <dbReference type="NCBI Taxonomy" id="136370"/>
    <lineage>
        <taxon>Eukaryota</taxon>
        <taxon>Fungi</taxon>
        <taxon>Dikarya</taxon>
        <taxon>Ascomycota</taxon>
        <taxon>Pezizomycotina</taxon>
        <taxon>Lecanoromycetes</taxon>
        <taxon>OSLEUM clade</taxon>
        <taxon>Umbilicariomycetidae</taxon>
        <taxon>Umbilicariales</taxon>
        <taxon>Umbilicariaceae</taxon>
        <taxon>Lasallia</taxon>
    </lineage>
</organism>
<dbReference type="Proteomes" id="UP000324767">
    <property type="component" value="Unassembled WGS sequence"/>
</dbReference>
<evidence type="ECO:0000313" key="2">
    <source>
        <dbReference type="EMBL" id="KAA6415773.1"/>
    </source>
</evidence>